<dbReference type="AlphaFoldDB" id="A0AAN7ZIX6"/>
<sequence length="575" mass="66118">MVLTKAIQELHNILGNTNEQNVAAQAKMLATYNLSICTLDDVVQVIVPFIDKLLSHTKLRQDGLYILDNLLFKFPIELVHEKSTNWSNLCINNKPLTALQLSVLIKLIQICHGDKDFDNRLKQHLPEIVHTCLSKQPWDDLGKKLDCVTVCVNYYPKLLSPLRNEIENNLSFYLSGSYTQDVIKQVGVLFHALQEVPVLNQSNVEQNWTNQFYKLCSTIHRLYDDVLNVSEFDRYNYNEKVAPFDEVYLAVFATDKVGEYLQRYRQLRNVVTFTNCMLEEKFSQPKKLKISVILDVLQRGLAAESYEKRDPNSEYRIADMLQHQTDLIYLFQSLITCFNKQLLPLSVRITKLILTCQERSRRECFPKNSAYQEALYELIRCWVMFSHNNADVIPYDKIISVIVQEITPVTEGNVLCLNKSTKSSTYTLPEMKNIIRTQRDTGRGLQIDEKGCTAIFGCLTSMMSTVDLELDETNINILFQALVQIIESIQNGNVSHPYTSVECVAALYKAFSSLFMQRCYRKRPFYELAINILTDGQNCEANGYNVTYVIVEAIHLINSMCRLVHNVDTQNTSPV</sequence>
<dbReference type="SUPFAM" id="SSF48371">
    <property type="entry name" value="ARM repeat"/>
    <property type="match status" value="1"/>
</dbReference>
<evidence type="ECO:0000313" key="2">
    <source>
        <dbReference type="Proteomes" id="UP001329430"/>
    </source>
</evidence>
<evidence type="ECO:0000313" key="1">
    <source>
        <dbReference type="EMBL" id="KAK5644092.1"/>
    </source>
</evidence>
<gene>
    <name evidence="1" type="ORF">RI129_007937</name>
</gene>
<comment type="caution">
    <text evidence="1">The sequence shown here is derived from an EMBL/GenBank/DDBJ whole genome shotgun (WGS) entry which is preliminary data.</text>
</comment>
<protein>
    <submittedName>
        <fullName evidence="1">Uncharacterized protein</fullName>
    </submittedName>
</protein>
<dbReference type="GO" id="GO:0005634">
    <property type="term" value="C:nucleus"/>
    <property type="evidence" value="ECO:0007669"/>
    <property type="project" value="TreeGrafter"/>
</dbReference>
<dbReference type="PANTHER" id="PTHR34105:SF1">
    <property type="entry name" value="PROLINE-, GLUTAMIC ACID- AND LEUCINE-RICH PROTEIN 1"/>
    <property type="match status" value="1"/>
</dbReference>
<organism evidence="1 2">
    <name type="scientific">Pyrocoelia pectoralis</name>
    <dbReference type="NCBI Taxonomy" id="417401"/>
    <lineage>
        <taxon>Eukaryota</taxon>
        <taxon>Metazoa</taxon>
        <taxon>Ecdysozoa</taxon>
        <taxon>Arthropoda</taxon>
        <taxon>Hexapoda</taxon>
        <taxon>Insecta</taxon>
        <taxon>Pterygota</taxon>
        <taxon>Neoptera</taxon>
        <taxon>Endopterygota</taxon>
        <taxon>Coleoptera</taxon>
        <taxon>Polyphaga</taxon>
        <taxon>Elateriformia</taxon>
        <taxon>Elateroidea</taxon>
        <taxon>Lampyridae</taxon>
        <taxon>Lampyrinae</taxon>
        <taxon>Pyrocoelia</taxon>
    </lineage>
</organism>
<dbReference type="GO" id="GO:0006364">
    <property type="term" value="P:rRNA processing"/>
    <property type="evidence" value="ECO:0007669"/>
    <property type="project" value="TreeGrafter"/>
</dbReference>
<name>A0AAN7ZIX6_9COLE</name>
<dbReference type="PANTHER" id="PTHR34105">
    <property type="entry name" value="PROLINE-, GLUTAMIC ACID- AND LEUCINE-RICH PROTEIN 1"/>
    <property type="match status" value="1"/>
</dbReference>
<dbReference type="InterPro" id="IPR016024">
    <property type="entry name" value="ARM-type_fold"/>
</dbReference>
<accession>A0AAN7ZIX6</accession>
<keyword evidence="2" id="KW-1185">Reference proteome</keyword>
<dbReference type="EMBL" id="JAVRBK010000005">
    <property type="protein sequence ID" value="KAK5644092.1"/>
    <property type="molecule type" value="Genomic_DNA"/>
</dbReference>
<dbReference type="Proteomes" id="UP001329430">
    <property type="component" value="Chromosome 5"/>
</dbReference>
<proteinExistence type="predicted"/>
<reference evidence="1 2" key="1">
    <citation type="journal article" date="2024" name="Insects">
        <title>An Improved Chromosome-Level Genome Assembly of the Firefly Pyrocoelia pectoralis.</title>
        <authorList>
            <person name="Fu X."/>
            <person name="Meyer-Rochow V.B."/>
            <person name="Ballantyne L."/>
            <person name="Zhu X."/>
        </authorList>
    </citation>
    <scope>NUCLEOTIDE SEQUENCE [LARGE SCALE GENOMIC DNA]</scope>
    <source>
        <strain evidence="1">XCY_ONT2</strain>
    </source>
</reference>